<keyword evidence="1" id="KW-0812">Transmembrane</keyword>
<comment type="caution">
    <text evidence="2">The sequence shown here is derived from an EMBL/GenBank/DDBJ whole genome shotgun (WGS) entry which is preliminary data.</text>
</comment>
<reference evidence="2 3" key="1">
    <citation type="submission" date="2018-05" db="EMBL/GenBank/DDBJ databases">
        <title>Genomic Encyclopedia of Type Strains, Phase IV (KMG-IV): sequencing the most valuable type-strain genomes for metagenomic binning, comparative biology and taxonomic classification.</title>
        <authorList>
            <person name="Goeker M."/>
        </authorList>
    </citation>
    <scope>NUCLEOTIDE SEQUENCE [LARGE SCALE GENOMIC DNA]</scope>
    <source>
        <strain evidence="2 3">DSM 45480</strain>
    </source>
</reference>
<proteinExistence type="predicted"/>
<sequence>MNESVVQNPVVASYLEELRLRAEPLPPTRREELLLEIRSHIATTLPPEASEAQVRQLLDRLGSPEEIMNAELDDVPATADTGRAAVVPSAAPLRWRELTGLALLLLGGAVLPPVGYLTGGVLIGLSRRWSPTARVLLVALPAVIAVMVMVEMIRNGQWYTPADLVAAPRTTAGAFLDFGLDVLPYTAAQVLALIAVWLFPRIGAGVTKGRDR</sequence>
<evidence type="ECO:0000313" key="3">
    <source>
        <dbReference type="Proteomes" id="UP000246005"/>
    </source>
</evidence>
<evidence type="ECO:0000256" key="1">
    <source>
        <dbReference type="SAM" id="Phobius"/>
    </source>
</evidence>
<gene>
    <name evidence="2" type="ORF">C8D88_111111</name>
</gene>
<protein>
    <recommendedName>
        <fullName evidence="4">DUF1700 domain-containing protein</fullName>
    </recommendedName>
</protein>
<accession>A0A316HRZ1</accession>
<dbReference type="AlphaFoldDB" id="A0A316HRZ1"/>
<evidence type="ECO:0008006" key="4">
    <source>
        <dbReference type="Google" id="ProtNLM"/>
    </source>
</evidence>
<feature type="transmembrane region" description="Helical" evidence="1">
    <location>
        <begin position="135"/>
        <end position="153"/>
    </location>
</feature>
<dbReference type="Pfam" id="PF22564">
    <property type="entry name" value="HAAS"/>
    <property type="match status" value="1"/>
</dbReference>
<name>A0A316HRZ1_9PSEU</name>
<feature type="transmembrane region" description="Helical" evidence="1">
    <location>
        <begin position="182"/>
        <end position="200"/>
    </location>
</feature>
<organism evidence="2 3">
    <name type="scientific">Lentzea atacamensis</name>
    <dbReference type="NCBI Taxonomy" id="531938"/>
    <lineage>
        <taxon>Bacteria</taxon>
        <taxon>Bacillati</taxon>
        <taxon>Actinomycetota</taxon>
        <taxon>Actinomycetes</taxon>
        <taxon>Pseudonocardiales</taxon>
        <taxon>Pseudonocardiaceae</taxon>
        <taxon>Lentzea</taxon>
    </lineage>
</organism>
<dbReference type="RefSeq" id="WP_109639873.1">
    <property type="nucleotide sequence ID" value="NZ_QGHB01000011.1"/>
</dbReference>
<keyword evidence="1" id="KW-0472">Membrane</keyword>
<dbReference type="EMBL" id="QGHB01000011">
    <property type="protein sequence ID" value="PWK83226.1"/>
    <property type="molecule type" value="Genomic_DNA"/>
</dbReference>
<feature type="transmembrane region" description="Helical" evidence="1">
    <location>
        <begin position="101"/>
        <end position="123"/>
    </location>
</feature>
<keyword evidence="1" id="KW-1133">Transmembrane helix</keyword>
<dbReference type="Proteomes" id="UP000246005">
    <property type="component" value="Unassembled WGS sequence"/>
</dbReference>
<evidence type="ECO:0000313" key="2">
    <source>
        <dbReference type="EMBL" id="PWK83226.1"/>
    </source>
</evidence>